<keyword evidence="1" id="KW-0812">Transmembrane</keyword>
<keyword evidence="3" id="KW-1185">Reference proteome</keyword>
<protein>
    <submittedName>
        <fullName evidence="2">Uncharacterized protein</fullName>
    </submittedName>
</protein>
<keyword evidence="1" id="KW-0472">Membrane</keyword>
<evidence type="ECO:0000313" key="3">
    <source>
        <dbReference type="Proteomes" id="UP000516428"/>
    </source>
</evidence>
<name>A0A7H1BJS9_9ACTN</name>
<evidence type="ECO:0000313" key="2">
    <source>
        <dbReference type="EMBL" id="QNS08984.1"/>
    </source>
</evidence>
<dbReference type="KEGG" id="sxn:IAG42_27430"/>
<reference evidence="2 3" key="1">
    <citation type="submission" date="2020-09" db="EMBL/GenBank/DDBJ databases">
        <title>A novel species.</title>
        <authorList>
            <person name="Gao J."/>
        </authorList>
    </citation>
    <scope>NUCLEOTIDE SEQUENCE [LARGE SCALE GENOMIC DNA]</scope>
    <source>
        <strain evidence="2 3">CRXT-Y-14</strain>
    </source>
</reference>
<gene>
    <name evidence="2" type="ORF">IAG42_27430</name>
</gene>
<organism evidence="2 3">
    <name type="scientific">Streptomyces xanthii</name>
    <dbReference type="NCBI Taxonomy" id="2768069"/>
    <lineage>
        <taxon>Bacteria</taxon>
        <taxon>Bacillati</taxon>
        <taxon>Actinomycetota</taxon>
        <taxon>Actinomycetes</taxon>
        <taxon>Kitasatosporales</taxon>
        <taxon>Streptomycetaceae</taxon>
        <taxon>Streptomyces</taxon>
    </lineage>
</organism>
<feature type="transmembrane region" description="Helical" evidence="1">
    <location>
        <begin position="44"/>
        <end position="66"/>
    </location>
</feature>
<keyword evidence="1" id="KW-1133">Transmembrane helix</keyword>
<sequence>MLGLFLVGALVAICCGLNWALDLRGTLGRRTGAPPVAVPSPGHLRLLGSLLTAAGVVLLCVTYVLWRLG</sequence>
<accession>A0A7H1BJS9</accession>
<evidence type="ECO:0000256" key="1">
    <source>
        <dbReference type="SAM" id="Phobius"/>
    </source>
</evidence>
<dbReference type="AlphaFoldDB" id="A0A7H1BJS9"/>
<proteinExistence type="predicted"/>
<dbReference type="EMBL" id="CP061281">
    <property type="protein sequence ID" value="QNS08984.1"/>
    <property type="molecule type" value="Genomic_DNA"/>
</dbReference>
<dbReference type="Proteomes" id="UP000516428">
    <property type="component" value="Chromosome"/>
</dbReference>